<dbReference type="Proteomes" id="UP000198873">
    <property type="component" value="Unassembled WGS sequence"/>
</dbReference>
<dbReference type="Gene3D" id="3.40.47.10">
    <property type="match status" value="2"/>
</dbReference>
<dbReference type="EMBL" id="FPAB01000019">
    <property type="protein sequence ID" value="SFT23606.1"/>
    <property type="molecule type" value="Genomic_DNA"/>
</dbReference>
<dbReference type="AlphaFoldDB" id="A0A1I6WC89"/>
<dbReference type="SUPFAM" id="SSF53901">
    <property type="entry name" value="Thiolase-like"/>
    <property type="match status" value="2"/>
</dbReference>
<dbReference type="Pfam" id="PF00195">
    <property type="entry name" value="Chal_sti_synt_N"/>
    <property type="match status" value="1"/>
</dbReference>
<reference evidence="4" key="1">
    <citation type="submission" date="2016-10" db="EMBL/GenBank/DDBJ databases">
        <authorList>
            <person name="Varghese N."/>
            <person name="Submissions S."/>
        </authorList>
    </citation>
    <scope>NUCLEOTIDE SEQUENCE [LARGE SCALE GENOMIC DNA]</scope>
    <source>
        <strain evidence="4">CGMCC 4.7047</strain>
    </source>
</reference>
<evidence type="ECO:0000256" key="1">
    <source>
        <dbReference type="ARBA" id="ARBA00022679"/>
    </source>
</evidence>
<dbReference type="InterPro" id="IPR016039">
    <property type="entry name" value="Thiolase-like"/>
</dbReference>
<keyword evidence="1" id="KW-0808">Transferase</keyword>
<keyword evidence="4" id="KW-1185">Reference proteome</keyword>
<dbReference type="PANTHER" id="PTHR11877">
    <property type="entry name" value="HYDROXYMETHYLGLUTARYL-COA SYNTHASE"/>
    <property type="match status" value="1"/>
</dbReference>
<evidence type="ECO:0000313" key="3">
    <source>
        <dbReference type="EMBL" id="SFT23606.1"/>
    </source>
</evidence>
<dbReference type="GO" id="GO:0016747">
    <property type="term" value="F:acyltransferase activity, transferring groups other than amino-acyl groups"/>
    <property type="evidence" value="ECO:0007669"/>
    <property type="project" value="InterPro"/>
</dbReference>
<sequence length="323" mass="32534">MTDLERRHPDHPRMGLWVRMLRRTGVVARPWVAPLAETLAGGDAGARSRAAWAGALGLAVDAGREALERAGLGPADVDCLVTTHTTSWSVPGLDVALVGALGLRPDVERIGLATAACAGGVQALALAVRHVQARPGSRVLVVGAEALSTLYQPGPPTLQRVLYGGLFGDSAGAVVVAGADVHPGGPGLAVSDTWQLVLPESDDAYWSVLTAQGIEFDSGAGATSAPGRVLPYLTGWLGGRAVRWAAVHPGGPGIIARTVAGLDLPESAGAHSLASLAGGNLGGVAVLDVLRRTMAAGTPAGPGVAVGYGPGFTAGALLLEPVE</sequence>
<dbReference type="GO" id="GO:0030639">
    <property type="term" value="P:polyketide biosynthetic process"/>
    <property type="evidence" value="ECO:0007669"/>
    <property type="project" value="TreeGrafter"/>
</dbReference>
<proteinExistence type="predicted"/>
<dbReference type="RefSeq" id="WP_254791745.1">
    <property type="nucleotide sequence ID" value="NZ_FPAB01000019.1"/>
</dbReference>
<dbReference type="STRING" id="1176198.SAMN05444716_11912"/>
<organism evidence="3 4">
    <name type="scientific">Streptomyces harbinensis</name>
    <dbReference type="NCBI Taxonomy" id="1176198"/>
    <lineage>
        <taxon>Bacteria</taxon>
        <taxon>Bacillati</taxon>
        <taxon>Actinomycetota</taxon>
        <taxon>Actinomycetes</taxon>
        <taxon>Kitasatosporales</taxon>
        <taxon>Streptomycetaceae</taxon>
        <taxon>Streptomyces</taxon>
    </lineage>
</organism>
<dbReference type="PANTHER" id="PTHR11877:SF46">
    <property type="entry name" value="TYPE III POLYKETIDE SYNTHASE A"/>
    <property type="match status" value="1"/>
</dbReference>
<dbReference type="InterPro" id="IPR001099">
    <property type="entry name" value="Chalcone/stilbene_synt_N"/>
</dbReference>
<dbReference type="InterPro" id="IPR011141">
    <property type="entry name" value="Polyketide_synthase_type-III"/>
</dbReference>
<gene>
    <name evidence="3" type="ORF">SAMN05444716_11912</name>
</gene>
<feature type="domain" description="Chalcone/stilbene synthase N-terminal" evidence="2">
    <location>
        <begin position="49"/>
        <end position="179"/>
    </location>
</feature>
<evidence type="ECO:0000259" key="2">
    <source>
        <dbReference type="Pfam" id="PF00195"/>
    </source>
</evidence>
<accession>A0A1I6WC89</accession>
<protein>
    <submittedName>
        <fullName evidence="3">Predicted naringenin-chalcone synthase</fullName>
    </submittedName>
</protein>
<name>A0A1I6WC89_9ACTN</name>
<evidence type="ECO:0000313" key="4">
    <source>
        <dbReference type="Proteomes" id="UP000198873"/>
    </source>
</evidence>